<dbReference type="GO" id="GO:0005886">
    <property type="term" value="C:plasma membrane"/>
    <property type="evidence" value="ECO:0007669"/>
    <property type="project" value="TreeGrafter"/>
</dbReference>
<dbReference type="PROSITE" id="PS00109">
    <property type="entry name" value="PROTEIN_KINASE_TYR"/>
    <property type="match status" value="1"/>
</dbReference>
<evidence type="ECO:0000313" key="20">
    <source>
        <dbReference type="EMBL" id="JAS47263.1"/>
    </source>
</evidence>
<evidence type="ECO:0000256" key="15">
    <source>
        <dbReference type="PIRSR" id="PIRSR000615-2"/>
    </source>
</evidence>
<dbReference type="PANTHER" id="PTHR24416">
    <property type="entry name" value="TYROSINE-PROTEIN KINASE RECEPTOR"/>
    <property type="match status" value="1"/>
</dbReference>
<feature type="binding site" evidence="15">
    <location>
        <begin position="59"/>
        <end position="66"/>
    </location>
    <ligand>
        <name>ATP</name>
        <dbReference type="ChEBI" id="CHEBI:30616"/>
    </ligand>
</feature>
<evidence type="ECO:0000256" key="8">
    <source>
        <dbReference type="ARBA" id="ARBA00022840"/>
    </source>
</evidence>
<dbReference type="GO" id="GO:0043235">
    <property type="term" value="C:receptor complex"/>
    <property type="evidence" value="ECO:0007669"/>
    <property type="project" value="TreeGrafter"/>
</dbReference>
<feature type="site" description="Important for interaction with phosphotyrosine-binding proteins" evidence="17">
    <location>
        <position position="381"/>
    </location>
</feature>
<evidence type="ECO:0000256" key="6">
    <source>
        <dbReference type="ARBA" id="ARBA00022741"/>
    </source>
</evidence>
<keyword evidence="3" id="KW-0808">Transferase</keyword>
<feature type="binding site" evidence="16">
    <location>
        <position position="243"/>
    </location>
    <ligand>
        <name>Mg(2+)</name>
        <dbReference type="ChEBI" id="CHEBI:18420"/>
    </ligand>
</feature>
<keyword evidence="12" id="KW-0325">Glycoprotein</keyword>
<keyword evidence="8 15" id="KW-0067">ATP-binding</keyword>
<evidence type="ECO:0000256" key="11">
    <source>
        <dbReference type="ARBA" id="ARBA00023137"/>
    </source>
</evidence>
<keyword evidence="11" id="KW-0829">Tyrosine-protein kinase</keyword>
<dbReference type="InterPro" id="IPR050122">
    <property type="entry name" value="RTK"/>
</dbReference>
<dbReference type="Pfam" id="PF07714">
    <property type="entry name" value="PK_Tyr_Ser-Thr"/>
    <property type="match status" value="1"/>
</dbReference>
<dbReference type="SUPFAM" id="SSF56112">
    <property type="entry name" value="Protein kinase-like (PK-like)"/>
    <property type="match status" value="1"/>
</dbReference>
<evidence type="ECO:0000259" key="19">
    <source>
        <dbReference type="PROSITE" id="PS50011"/>
    </source>
</evidence>
<dbReference type="GO" id="GO:0004714">
    <property type="term" value="F:transmembrane receptor protein tyrosine kinase activity"/>
    <property type="evidence" value="ECO:0007669"/>
    <property type="project" value="UniProtKB-EC"/>
</dbReference>
<keyword evidence="7" id="KW-0418">Kinase</keyword>
<evidence type="ECO:0000256" key="2">
    <source>
        <dbReference type="ARBA" id="ARBA00011902"/>
    </source>
</evidence>
<dbReference type="Gene3D" id="1.10.510.10">
    <property type="entry name" value="Transferase(Phosphotransferase) domain 1"/>
    <property type="match status" value="1"/>
</dbReference>
<reference evidence="20" key="1">
    <citation type="submission" date="2015-11" db="EMBL/GenBank/DDBJ databases">
        <title>De novo transcriptome assembly of four potential Pierce s Disease insect vectors from Arizona vineyards.</title>
        <authorList>
            <person name="Tassone E.E."/>
        </authorList>
    </citation>
    <scope>NUCLEOTIDE SEQUENCE</scope>
</reference>
<keyword evidence="5" id="KW-0732">Signal</keyword>
<feature type="binding site" evidence="15">
    <location>
        <begin position="132"/>
        <end position="138"/>
    </location>
    <ligand>
        <name>ATP</name>
        <dbReference type="ChEBI" id="CHEBI:30616"/>
    </ligand>
</feature>
<keyword evidence="10" id="KW-0472">Membrane</keyword>
<dbReference type="GO" id="GO:0007169">
    <property type="term" value="P:cell surface receptor protein tyrosine kinase signaling pathway"/>
    <property type="evidence" value="ECO:0007669"/>
    <property type="project" value="TreeGrafter"/>
</dbReference>
<comment type="subcellular location">
    <subcellularLocation>
        <location evidence="1">Membrane</location>
        <topology evidence="1">Single-pass type I membrane protein</topology>
    </subcellularLocation>
</comment>
<evidence type="ECO:0000256" key="16">
    <source>
        <dbReference type="PIRSR" id="PIRSR000615-3"/>
    </source>
</evidence>
<dbReference type="InterPro" id="IPR008266">
    <property type="entry name" value="Tyr_kinase_AS"/>
</dbReference>
<dbReference type="PROSITE" id="PS50011">
    <property type="entry name" value="PROTEIN_KINASE_DOM"/>
    <property type="match status" value="1"/>
</dbReference>
<organism evidence="20">
    <name type="scientific">Cuerna arida</name>
    <dbReference type="NCBI Taxonomy" id="1464854"/>
    <lineage>
        <taxon>Eukaryota</taxon>
        <taxon>Metazoa</taxon>
        <taxon>Ecdysozoa</taxon>
        <taxon>Arthropoda</taxon>
        <taxon>Hexapoda</taxon>
        <taxon>Insecta</taxon>
        <taxon>Pterygota</taxon>
        <taxon>Neoptera</taxon>
        <taxon>Paraneoptera</taxon>
        <taxon>Hemiptera</taxon>
        <taxon>Auchenorrhyncha</taxon>
        <taxon>Membracoidea</taxon>
        <taxon>Cicadellidae</taxon>
        <taxon>Cicadellinae</taxon>
        <taxon>Proconiini</taxon>
        <taxon>Cuerna</taxon>
    </lineage>
</organism>
<dbReference type="PANTHER" id="PTHR24416:SF620">
    <property type="entry name" value="TYROSINE-PROTEIN KINASE RECEPTOR TORSO"/>
    <property type="match status" value="1"/>
</dbReference>
<proteinExistence type="predicted"/>
<dbReference type="AlphaFoldDB" id="A0A1B6FBG9"/>
<feature type="binding site" evidence="16">
    <location>
        <position position="256"/>
    </location>
    <ligand>
        <name>Mg(2+)</name>
        <dbReference type="ChEBI" id="CHEBI:18420"/>
    </ligand>
</feature>
<evidence type="ECO:0000256" key="10">
    <source>
        <dbReference type="ARBA" id="ARBA00023136"/>
    </source>
</evidence>
<dbReference type="InterPro" id="IPR000719">
    <property type="entry name" value="Prot_kinase_dom"/>
</dbReference>
<dbReference type="GO" id="GO:0005524">
    <property type="term" value="F:ATP binding"/>
    <property type="evidence" value="ECO:0007669"/>
    <property type="project" value="UniProtKB-UniRule"/>
</dbReference>
<dbReference type="CDD" id="cd00192">
    <property type="entry name" value="PTKc"/>
    <property type="match status" value="1"/>
</dbReference>
<dbReference type="PIRSF" id="PIRSF000615">
    <property type="entry name" value="TyrPK_CSF1-R"/>
    <property type="match status" value="1"/>
</dbReference>
<dbReference type="EC" id="2.7.10.1" evidence="2"/>
<evidence type="ECO:0000256" key="1">
    <source>
        <dbReference type="ARBA" id="ARBA00004479"/>
    </source>
</evidence>
<evidence type="ECO:0000256" key="5">
    <source>
        <dbReference type="ARBA" id="ARBA00022729"/>
    </source>
</evidence>
<dbReference type="GO" id="GO:0046872">
    <property type="term" value="F:metal ion binding"/>
    <property type="evidence" value="ECO:0007669"/>
    <property type="project" value="UniProtKB-KW"/>
</dbReference>
<dbReference type="InterPro" id="IPR011009">
    <property type="entry name" value="Kinase-like_dom_sf"/>
</dbReference>
<dbReference type="FunFam" id="1.10.510.10:FF:000190">
    <property type="entry name" value="Proto-oncogene tyrosine-protein kinase receptor Ret"/>
    <property type="match status" value="1"/>
</dbReference>
<dbReference type="PROSITE" id="PS00107">
    <property type="entry name" value="PROTEIN_KINASE_ATP"/>
    <property type="match status" value="1"/>
</dbReference>
<keyword evidence="6 15" id="KW-0547">Nucleotide-binding</keyword>
<evidence type="ECO:0000256" key="9">
    <source>
        <dbReference type="ARBA" id="ARBA00022989"/>
    </source>
</evidence>
<gene>
    <name evidence="20" type="ORF">g.14883</name>
</gene>
<accession>A0A1B6FBG9</accession>
<keyword evidence="16" id="KW-0460">Magnesium</keyword>
<feature type="active site" description="Proton acceptor" evidence="14">
    <location>
        <position position="238"/>
    </location>
</feature>
<evidence type="ECO:0000256" key="18">
    <source>
        <dbReference type="PROSITE-ProRule" id="PRU10141"/>
    </source>
</evidence>
<dbReference type="InterPro" id="IPR020635">
    <property type="entry name" value="Tyr_kinase_cat_dom"/>
</dbReference>
<evidence type="ECO:0000256" key="12">
    <source>
        <dbReference type="ARBA" id="ARBA00023180"/>
    </source>
</evidence>
<protein>
    <recommendedName>
        <fullName evidence="2">receptor protein-tyrosine kinase</fullName>
        <ecNumber evidence="2">2.7.10.1</ecNumber>
    </recommendedName>
</protein>
<evidence type="ECO:0000256" key="17">
    <source>
        <dbReference type="PIRSR" id="PIRSR000615-4"/>
    </source>
</evidence>
<dbReference type="InterPro" id="IPR001245">
    <property type="entry name" value="Ser-Thr/Tyr_kinase_cat_dom"/>
</dbReference>
<evidence type="ECO:0000256" key="7">
    <source>
        <dbReference type="ARBA" id="ARBA00022777"/>
    </source>
</evidence>
<keyword evidence="9" id="KW-1133">Transmembrane helix</keyword>
<evidence type="ECO:0000256" key="4">
    <source>
        <dbReference type="ARBA" id="ARBA00022692"/>
    </source>
</evidence>
<feature type="domain" description="Protein kinase" evidence="19">
    <location>
        <begin position="52"/>
        <end position="382"/>
    </location>
</feature>
<evidence type="ECO:0000256" key="13">
    <source>
        <dbReference type="ARBA" id="ARBA00051243"/>
    </source>
</evidence>
<evidence type="ECO:0000256" key="14">
    <source>
        <dbReference type="PIRSR" id="PIRSR000615-1"/>
    </source>
</evidence>
<feature type="binding site" evidence="15 18">
    <location>
        <position position="84"/>
    </location>
    <ligand>
        <name>ATP</name>
        <dbReference type="ChEBI" id="CHEBI:30616"/>
    </ligand>
</feature>
<keyword evidence="4" id="KW-0812">Transmembrane</keyword>
<dbReference type="InterPro" id="IPR017441">
    <property type="entry name" value="Protein_kinase_ATP_BS"/>
</dbReference>
<name>A0A1B6FBG9_9HEMI</name>
<dbReference type="GO" id="GO:1902533">
    <property type="term" value="P:positive regulation of intracellular signal transduction"/>
    <property type="evidence" value="ECO:0007669"/>
    <property type="project" value="UniProtKB-ARBA"/>
</dbReference>
<evidence type="ECO:0000256" key="3">
    <source>
        <dbReference type="ARBA" id="ARBA00022679"/>
    </source>
</evidence>
<dbReference type="SMART" id="SM00219">
    <property type="entry name" value="TyrKc"/>
    <property type="match status" value="1"/>
</dbReference>
<dbReference type="EMBL" id="GECZ01022506">
    <property type="protein sequence ID" value="JAS47263.1"/>
    <property type="molecule type" value="Transcribed_RNA"/>
</dbReference>
<keyword evidence="16" id="KW-0479">Metal-binding</keyword>
<sequence>MYFKQKRKKKQLTKGYHFKQQIMKNRPLKNNNDNAHHAVSEMDEYEIPDDALLICDVIGEGAFGVVHKGLLTKSGGIPEPVAVKMLRENVTAEETRQFQKEIALMKTVGRHRHIVSLIGCCTQSCRLQLVVEFCALGDLQSYLRQEWKKRTEAITEDTLSTGTIKYADLTVDSFGSYTAPVTAKDNPVQGLVTNVMYDFLEKKKNNEKKTLAEQLLSFSWQIATGMEYLARNRVVHRDLAARNVLICDDQCVKISDFGLSRDIYEQNIYCKRSSEKMPVKWMALESLLHQIYTTQSDVWSFGILLWEIATLGGNPYPSTPTNQMFRLLKQGFRMEQPPMCSNELYAIMKSCWKEKPCERPTFSILVGQLANLLESTSPHQYLDLTHLGNYCGS</sequence>
<feature type="binding site" evidence="15">
    <location>
        <position position="242"/>
    </location>
    <ligand>
        <name>ATP</name>
        <dbReference type="ChEBI" id="CHEBI:30616"/>
    </ligand>
</feature>
<dbReference type="Gene3D" id="3.30.200.20">
    <property type="entry name" value="Phosphorylase Kinase, domain 1"/>
    <property type="match status" value="1"/>
</dbReference>
<comment type="catalytic activity">
    <reaction evidence="13">
        <text>L-tyrosyl-[protein] + ATP = O-phospho-L-tyrosyl-[protein] + ADP + H(+)</text>
        <dbReference type="Rhea" id="RHEA:10596"/>
        <dbReference type="Rhea" id="RHEA-COMP:10136"/>
        <dbReference type="Rhea" id="RHEA-COMP:20101"/>
        <dbReference type="ChEBI" id="CHEBI:15378"/>
        <dbReference type="ChEBI" id="CHEBI:30616"/>
        <dbReference type="ChEBI" id="CHEBI:46858"/>
        <dbReference type="ChEBI" id="CHEBI:61978"/>
        <dbReference type="ChEBI" id="CHEBI:456216"/>
        <dbReference type="EC" id="2.7.10.1"/>
    </reaction>
</comment>